<evidence type="ECO:0000256" key="2">
    <source>
        <dbReference type="ARBA" id="ARBA00023125"/>
    </source>
</evidence>
<gene>
    <name evidence="5" type="ORF">QJ036_13130</name>
</gene>
<dbReference type="Gene3D" id="3.40.1410.10">
    <property type="entry name" value="Chorismate lyase-like"/>
    <property type="match status" value="1"/>
</dbReference>
<dbReference type="SUPFAM" id="SSF46785">
    <property type="entry name" value="Winged helix' DNA-binding domain"/>
    <property type="match status" value="1"/>
</dbReference>
<name>A0AAP4BCQ7_9FIRM</name>
<keyword evidence="3" id="KW-0804">Transcription</keyword>
<evidence type="ECO:0000256" key="3">
    <source>
        <dbReference type="ARBA" id="ARBA00023163"/>
    </source>
</evidence>
<dbReference type="SMART" id="SM00866">
    <property type="entry name" value="UTRA"/>
    <property type="match status" value="1"/>
</dbReference>
<dbReference type="GO" id="GO:0003700">
    <property type="term" value="F:DNA-binding transcription factor activity"/>
    <property type="evidence" value="ECO:0007669"/>
    <property type="project" value="InterPro"/>
</dbReference>
<organism evidence="5 6">
    <name type="scientific">Fusibacillus kribbianus</name>
    <dbReference type="NCBI Taxonomy" id="3044208"/>
    <lineage>
        <taxon>Bacteria</taxon>
        <taxon>Bacillati</taxon>
        <taxon>Bacillota</taxon>
        <taxon>Clostridia</taxon>
        <taxon>Lachnospirales</taxon>
        <taxon>Lachnospiraceae</taxon>
        <taxon>Fusibacillus</taxon>
    </lineage>
</organism>
<dbReference type="EMBL" id="JASGBQ010000033">
    <property type="protein sequence ID" value="MDI9243390.1"/>
    <property type="molecule type" value="Genomic_DNA"/>
</dbReference>
<keyword evidence="1" id="KW-0805">Transcription regulation</keyword>
<dbReference type="Pfam" id="PF00392">
    <property type="entry name" value="GntR"/>
    <property type="match status" value="1"/>
</dbReference>
<evidence type="ECO:0000313" key="6">
    <source>
        <dbReference type="Proteomes" id="UP001300383"/>
    </source>
</evidence>
<dbReference type="InterPro" id="IPR036390">
    <property type="entry name" value="WH_DNA-bd_sf"/>
</dbReference>
<dbReference type="PANTHER" id="PTHR44846">
    <property type="entry name" value="MANNOSYL-D-GLYCERATE TRANSPORT/METABOLISM SYSTEM REPRESSOR MNGR-RELATED"/>
    <property type="match status" value="1"/>
</dbReference>
<dbReference type="PROSITE" id="PS50949">
    <property type="entry name" value="HTH_GNTR"/>
    <property type="match status" value="1"/>
</dbReference>
<keyword evidence="6" id="KW-1185">Reference proteome</keyword>
<evidence type="ECO:0000259" key="4">
    <source>
        <dbReference type="PROSITE" id="PS50949"/>
    </source>
</evidence>
<dbReference type="RefSeq" id="WP_283231814.1">
    <property type="nucleotide sequence ID" value="NZ_JASGBQ010000033.1"/>
</dbReference>
<dbReference type="AlphaFoldDB" id="A0AAP4BCQ7"/>
<evidence type="ECO:0000256" key="1">
    <source>
        <dbReference type="ARBA" id="ARBA00023015"/>
    </source>
</evidence>
<dbReference type="InterPro" id="IPR011663">
    <property type="entry name" value="UTRA"/>
</dbReference>
<protein>
    <submittedName>
        <fullName evidence="5">GntR family transcriptional regulator</fullName>
    </submittedName>
</protein>
<feature type="domain" description="HTH gntR-type" evidence="4">
    <location>
        <begin position="4"/>
        <end position="72"/>
    </location>
</feature>
<comment type="caution">
    <text evidence="5">The sequence shown here is derived from an EMBL/GenBank/DDBJ whole genome shotgun (WGS) entry which is preliminary data.</text>
</comment>
<dbReference type="PRINTS" id="PR00035">
    <property type="entry name" value="HTHGNTR"/>
</dbReference>
<dbReference type="InterPro" id="IPR000524">
    <property type="entry name" value="Tscrpt_reg_HTH_GntR"/>
</dbReference>
<reference evidence="5 6" key="1">
    <citation type="submission" date="2023-05" db="EMBL/GenBank/DDBJ databases">
        <title>[ruminococcus] sp. nov., isolated from a pig farm feces dump.</title>
        <authorList>
            <person name="Chang Y.-H."/>
        </authorList>
    </citation>
    <scope>NUCLEOTIDE SEQUENCE [LARGE SCALE GENOMIC DNA]</scope>
    <source>
        <strain evidence="5 6">YH-rum2234</strain>
    </source>
</reference>
<dbReference type="InterPro" id="IPR050679">
    <property type="entry name" value="Bact_HTH_transcr_reg"/>
</dbReference>
<dbReference type="SUPFAM" id="SSF64288">
    <property type="entry name" value="Chorismate lyase-like"/>
    <property type="match status" value="1"/>
</dbReference>
<dbReference type="CDD" id="cd07377">
    <property type="entry name" value="WHTH_GntR"/>
    <property type="match status" value="1"/>
</dbReference>
<dbReference type="Proteomes" id="UP001300383">
    <property type="component" value="Unassembled WGS sequence"/>
</dbReference>
<proteinExistence type="predicted"/>
<sequence>MKKTASYQIVYQELKSKIKDGFYPVGTLLPTESELESMFQVSRTTIRKAVNMLTLEHYLEVKQGYGTTILNPSTSQKLNCITSISETLAAKGYHVSTKGISLERIPASEKIARIFHLKTGQPVYHLQRVQYTDGSPIALISNYLKLSEFPDLEKHLPLEKGLYHLLETEYYTVFKEADEQISAICANFTESQILQVPLNSPLLCSKRITYSENGAFEYAISKLIADKYEYSVHLEGRL</sequence>
<accession>A0AAP4BCQ7</accession>
<dbReference type="Pfam" id="PF07702">
    <property type="entry name" value="UTRA"/>
    <property type="match status" value="1"/>
</dbReference>
<dbReference type="GO" id="GO:0045892">
    <property type="term" value="P:negative regulation of DNA-templated transcription"/>
    <property type="evidence" value="ECO:0007669"/>
    <property type="project" value="TreeGrafter"/>
</dbReference>
<dbReference type="Gene3D" id="1.10.10.10">
    <property type="entry name" value="Winged helix-like DNA-binding domain superfamily/Winged helix DNA-binding domain"/>
    <property type="match status" value="1"/>
</dbReference>
<dbReference type="SMART" id="SM00345">
    <property type="entry name" value="HTH_GNTR"/>
    <property type="match status" value="1"/>
</dbReference>
<dbReference type="PANTHER" id="PTHR44846:SF1">
    <property type="entry name" value="MANNOSYL-D-GLYCERATE TRANSPORT_METABOLISM SYSTEM REPRESSOR MNGR-RELATED"/>
    <property type="match status" value="1"/>
</dbReference>
<dbReference type="GO" id="GO:0003677">
    <property type="term" value="F:DNA binding"/>
    <property type="evidence" value="ECO:0007669"/>
    <property type="project" value="UniProtKB-KW"/>
</dbReference>
<dbReference type="InterPro" id="IPR028978">
    <property type="entry name" value="Chorismate_lyase_/UTRA_dom_sf"/>
</dbReference>
<keyword evidence="2" id="KW-0238">DNA-binding</keyword>
<dbReference type="InterPro" id="IPR036388">
    <property type="entry name" value="WH-like_DNA-bd_sf"/>
</dbReference>
<evidence type="ECO:0000313" key="5">
    <source>
        <dbReference type="EMBL" id="MDI9243390.1"/>
    </source>
</evidence>